<dbReference type="AlphaFoldDB" id="A0A821MKU8"/>
<dbReference type="PANTHER" id="PTHR24260:SF136">
    <property type="entry name" value="GH08193P-RELATED"/>
    <property type="match status" value="1"/>
</dbReference>
<gene>
    <name evidence="1" type="ORF">PMACD_LOCUS1725</name>
</gene>
<protein>
    <recommendedName>
        <fullName evidence="3">Peptidase S1 domain-containing protein</fullName>
    </recommendedName>
</protein>
<evidence type="ECO:0000313" key="1">
    <source>
        <dbReference type="EMBL" id="CAF4769220.1"/>
    </source>
</evidence>
<evidence type="ECO:0000313" key="2">
    <source>
        <dbReference type="Proteomes" id="UP000663880"/>
    </source>
</evidence>
<dbReference type="OrthoDB" id="6924245at2759"/>
<dbReference type="Proteomes" id="UP000663880">
    <property type="component" value="Unassembled WGS sequence"/>
</dbReference>
<reference evidence="1" key="1">
    <citation type="submission" date="2021-02" db="EMBL/GenBank/DDBJ databases">
        <authorList>
            <person name="Steward A R."/>
        </authorList>
    </citation>
    <scope>NUCLEOTIDE SEQUENCE</scope>
</reference>
<dbReference type="SUPFAM" id="SSF50494">
    <property type="entry name" value="Trypsin-like serine proteases"/>
    <property type="match status" value="1"/>
</dbReference>
<proteinExistence type="predicted"/>
<sequence>MQIFFCSISKSDTSCDKSNVALNEGNVGENGNLPWLGVLRVHIHKGTLFQTAVTGILLVKTNFAIANSGDVNRVSKHVLKTDSKAMFITTNKTPVYYRINDVMTHPEYEFETYNSIALLELIVNIFHDKNRNLKPICWPNYMYNTSTDLYALGYTDENKLLEKVVYKMQYITRPLCDEFYNRANLAQESLPQYQCGFAINNTKNCDWENGMVFASNSTGTWTLIGFGLRGPSCRGPVRFLDIYPYLNWFKAATDLIVARYEK</sequence>
<dbReference type="InterPro" id="IPR051333">
    <property type="entry name" value="CLIP_Serine_Protease"/>
</dbReference>
<comment type="caution">
    <text evidence="1">The sequence shown here is derived from an EMBL/GenBank/DDBJ whole genome shotgun (WGS) entry which is preliminary data.</text>
</comment>
<organism evidence="1 2">
    <name type="scientific">Pieris macdunnoughi</name>
    <dbReference type="NCBI Taxonomy" id="345717"/>
    <lineage>
        <taxon>Eukaryota</taxon>
        <taxon>Metazoa</taxon>
        <taxon>Ecdysozoa</taxon>
        <taxon>Arthropoda</taxon>
        <taxon>Hexapoda</taxon>
        <taxon>Insecta</taxon>
        <taxon>Pterygota</taxon>
        <taxon>Neoptera</taxon>
        <taxon>Endopterygota</taxon>
        <taxon>Lepidoptera</taxon>
        <taxon>Glossata</taxon>
        <taxon>Ditrysia</taxon>
        <taxon>Papilionoidea</taxon>
        <taxon>Pieridae</taxon>
        <taxon>Pierinae</taxon>
        <taxon>Pieris</taxon>
    </lineage>
</organism>
<evidence type="ECO:0008006" key="3">
    <source>
        <dbReference type="Google" id="ProtNLM"/>
    </source>
</evidence>
<dbReference type="Gene3D" id="2.40.10.10">
    <property type="entry name" value="Trypsin-like serine proteases"/>
    <property type="match status" value="1"/>
</dbReference>
<dbReference type="InterPro" id="IPR043504">
    <property type="entry name" value="Peptidase_S1_PA_chymotrypsin"/>
</dbReference>
<name>A0A821MKU8_9NEOP</name>
<dbReference type="PANTHER" id="PTHR24260">
    <property type="match status" value="1"/>
</dbReference>
<dbReference type="EMBL" id="CAJOBZ010000003">
    <property type="protein sequence ID" value="CAF4769220.1"/>
    <property type="molecule type" value="Genomic_DNA"/>
</dbReference>
<keyword evidence="2" id="KW-1185">Reference proteome</keyword>
<accession>A0A821MKU8</accession>
<dbReference type="InterPro" id="IPR009003">
    <property type="entry name" value="Peptidase_S1_PA"/>
</dbReference>